<dbReference type="Gene3D" id="1.20.1250.20">
    <property type="entry name" value="MFS general substrate transporter like domains"/>
    <property type="match status" value="1"/>
</dbReference>
<evidence type="ECO:0000256" key="5">
    <source>
        <dbReference type="ARBA" id="ARBA00023136"/>
    </source>
</evidence>
<dbReference type="EMBL" id="BLLK01000071">
    <property type="protein sequence ID" value="GFH61111.1"/>
    <property type="molecule type" value="Genomic_DNA"/>
</dbReference>
<feature type="transmembrane region" description="Helical" evidence="6">
    <location>
        <begin position="210"/>
        <end position="227"/>
    </location>
</feature>
<dbReference type="Pfam" id="PF07690">
    <property type="entry name" value="MFS_1"/>
    <property type="match status" value="1"/>
</dbReference>
<feature type="transmembrane region" description="Helical" evidence="6">
    <location>
        <begin position="113"/>
        <end position="132"/>
    </location>
</feature>
<evidence type="ECO:0000256" key="2">
    <source>
        <dbReference type="ARBA" id="ARBA00022475"/>
    </source>
</evidence>
<evidence type="ECO:0000256" key="7">
    <source>
        <dbReference type="SAM" id="SignalP"/>
    </source>
</evidence>
<dbReference type="AlphaFoldDB" id="A0AAD3HF81"/>
<evidence type="ECO:0000313" key="10">
    <source>
        <dbReference type="Proteomes" id="UP001054902"/>
    </source>
</evidence>
<feature type="signal peptide" evidence="7">
    <location>
        <begin position="1"/>
        <end position="18"/>
    </location>
</feature>
<evidence type="ECO:0000256" key="1">
    <source>
        <dbReference type="ARBA" id="ARBA00004651"/>
    </source>
</evidence>
<evidence type="ECO:0000256" key="6">
    <source>
        <dbReference type="SAM" id="Phobius"/>
    </source>
</evidence>
<keyword evidence="4 6" id="KW-1133">Transmembrane helix</keyword>
<sequence>MITIKKLIFLVILMQCSAFQSTSSRQISKRQTNISKKNFTLRRYGKESRQKDGLQTNLNSVNNEEISSIIGIPKSTAKPLGLLLFAQFILFIGVGAVIPTIPLYGKEIGLSGAMNGIVISAPALALLLLAKVSGEYADKARKPAMMIGMGIIAISDLGTALSQSIIPLVIARLGLGAGRCISESGERGILADFANTIPSLRGRALASQQAVLALGIAIGAPVGGFVVESYSARAAFLCVTAAALITLGLYVFLPETIQETNSSNRDSIENKRESLEWGELLKQSEWRGLSIFMIGEKFGYAAKIASIPLIASQIFPNGAMGAGELLSAAGLSGLIGAPLGGYLVDKIGSKNTLVITGLASGIGLIAIPFALAAGNTGSVPAWLLFSFCVITWSISVAAQNPSTMALAQELAPEGSEATAIALPRAAGDSVYLFAPFLLGAISDMASLPNGSECMFAGTCAILGTAALAIL</sequence>
<organism evidence="9 10">
    <name type="scientific">Chaetoceros tenuissimus</name>
    <dbReference type="NCBI Taxonomy" id="426638"/>
    <lineage>
        <taxon>Eukaryota</taxon>
        <taxon>Sar</taxon>
        <taxon>Stramenopiles</taxon>
        <taxon>Ochrophyta</taxon>
        <taxon>Bacillariophyta</taxon>
        <taxon>Coscinodiscophyceae</taxon>
        <taxon>Chaetocerotophycidae</taxon>
        <taxon>Chaetocerotales</taxon>
        <taxon>Chaetocerotaceae</taxon>
        <taxon>Chaetoceros</taxon>
    </lineage>
</organism>
<keyword evidence="10" id="KW-1185">Reference proteome</keyword>
<feature type="transmembrane region" description="Helical" evidence="6">
    <location>
        <begin position="234"/>
        <end position="253"/>
    </location>
</feature>
<dbReference type="SUPFAM" id="SSF103473">
    <property type="entry name" value="MFS general substrate transporter"/>
    <property type="match status" value="1"/>
</dbReference>
<dbReference type="GO" id="GO:0022857">
    <property type="term" value="F:transmembrane transporter activity"/>
    <property type="evidence" value="ECO:0007669"/>
    <property type="project" value="InterPro"/>
</dbReference>
<accession>A0AAD3HF81</accession>
<feature type="transmembrane region" description="Helical" evidence="6">
    <location>
        <begin position="144"/>
        <end position="166"/>
    </location>
</feature>
<dbReference type="PANTHER" id="PTHR43124:SF3">
    <property type="entry name" value="CHLORAMPHENICOL EFFLUX PUMP RV0191"/>
    <property type="match status" value="1"/>
</dbReference>
<feature type="domain" description="Major facilitator superfamily (MFS) profile" evidence="8">
    <location>
        <begin position="79"/>
        <end position="470"/>
    </location>
</feature>
<comment type="caution">
    <text evidence="9">The sequence shown here is derived from an EMBL/GenBank/DDBJ whole genome shotgun (WGS) entry which is preliminary data.</text>
</comment>
<proteinExistence type="predicted"/>
<dbReference type="InterPro" id="IPR050189">
    <property type="entry name" value="MFS_Efflux_Transporters"/>
</dbReference>
<feature type="transmembrane region" description="Helical" evidence="6">
    <location>
        <begin position="379"/>
        <end position="398"/>
    </location>
</feature>
<gene>
    <name evidence="9" type="ORF">CTEN210_17587</name>
</gene>
<feature type="transmembrane region" description="Helical" evidence="6">
    <location>
        <begin position="80"/>
        <end position="101"/>
    </location>
</feature>
<evidence type="ECO:0000259" key="8">
    <source>
        <dbReference type="PROSITE" id="PS50850"/>
    </source>
</evidence>
<reference evidence="9 10" key="1">
    <citation type="journal article" date="2021" name="Sci. Rep.">
        <title>The genome of the diatom Chaetoceros tenuissimus carries an ancient integrated fragment of an extant virus.</title>
        <authorList>
            <person name="Hongo Y."/>
            <person name="Kimura K."/>
            <person name="Takaki Y."/>
            <person name="Yoshida Y."/>
            <person name="Baba S."/>
            <person name="Kobayashi G."/>
            <person name="Nagasaki K."/>
            <person name="Hano T."/>
            <person name="Tomaru Y."/>
        </authorList>
    </citation>
    <scope>NUCLEOTIDE SEQUENCE [LARGE SCALE GENOMIC DNA]</scope>
    <source>
        <strain evidence="9 10">NIES-3715</strain>
    </source>
</reference>
<feature type="chain" id="PRO_5042122734" description="Major facilitator superfamily (MFS) profile domain-containing protein" evidence="7">
    <location>
        <begin position="19"/>
        <end position="470"/>
    </location>
</feature>
<dbReference type="Proteomes" id="UP001054902">
    <property type="component" value="Unassembled WGS sequence"/>
</dbReference>
<dbReference type="GO" id="GO:0005886">
    <property type="term" value="C:plasma membrane"/>
    <property type="evidence" value="ECO:0007669"/>
    <property type="project" value="UniProtKB-SubCell"/>
</dbReference>
<dbReference type="PROSITE" id="PS50850">
    <property type="entry name" value="MFS"/>
    <property type="match status" value="1"/>
</dbReference>
<feature type="transmembrane region" description="Helical" evidence="6">
    <location>
        <begin position="325"/>
        <end position="344"/>
    </location>
</feature>
<evidence type="ECO:0000256" key="3">
    <source>
        <dbReference type="ARBA" id="ARBA00022692"/>
    </source>
</evidence>
<keyword evidence="7" id="KW-0732">Signal</keyword>
<keyword evidence="5 6" id="KW-0472">Membrane</keyword>
<name>A0AAD3HF81_9STRA</name>
<feature type="transmembrane region" description="Helical" evidence="6">
    <location>
        <begin position="351"/>
        <end position="373"/>
    </location>
</feature>
<dbReference type="InterPro" id="IPR011701">
    <property type="entry name" value="MFS"/>
</dbReference>
<protein>
    <recommendedName>
        <fullName evidence="8">Major facilitator superfamily (MFS) profile domain-containing protein</fullName>
    </recommendedName>
</protein>
<evidence type="ECO:0000313" key="9">
    <source>
        <dbReference type="EMBL" id="GFH61111.1"/>
    </source>
</evidence>
<evidence type="ECO:0000256" key="4">
    <source>
        <dbReference type="ARBA" id="ARBA00022989"/>
    </source>
</evidence>
<dbReference type="PANTHER" id="PTHR43124">
    <property type="entry name" value="PURINE EFFLUX PUMP PBUE"/>
    <property type="match status" value="1"/>
</dbReference>
<dbReference type="InterPro" id="IPR020846">
    <property type="entry name" value="MFS_dom"/>
</dbReference>
<dbReference type="InterPro" id="IPR036259">
    <property type="entry name" value="MFS_trans_sf"/>
</dbReference>
<dbReference type="CDD" id="cd17325">
    <property type="entry name" value="MFS_MdtG_SLC18_like"/>
    <property type="match status" value="1"/>
</dbReference>
<comment type="subcellular location">
    <subcellularLocation>
        <location evidence="1">Cell membrane</location>
        <topology evidence="1">Multi-pass membrane protein</topology>
    </subcellularLocation>
</comment>
<keyword evidence="2" id="KW-1003">Cell membrane</keyword>
<keyword evidence="3 6" id="KW-0812">Transmembrane</keyword>